<evidence type="ECO:0000256" key="1">
    <source>
        <dbReference type="ARBA" id="ARBA00022737"/>
    </source>
</evidence>
<name>A0A972JNY7_9GAMM</name>
<dbReference type="InterPro" id="IPR036388">
    <property type="entry name" value="WH-like_DNA-bd_sf"/>
</dbReference>
<accession>A0A972JNY7</accession>
<feature type="DNA-binding region" description="OmpR/PhoB-type" evidence="5">
    <location>
        <begin position="5"/>
        <end position="104"/>
    </location>
</feature>
<dbReference type="EMBL" id="JAAXYH010000014">
    <property type="protein sequence ID" value="NMH66636.1"/>
    <property type="molecule type" value="Genomic_DNA"/>
</dbReference>
<keyword evidence="1" id="KW-0677">Repeat</keyword>
<dbReference type="GO" id="GO:0000160">
    <property type="term" value="P:phosphorelay signal transduction system"/>
    <property type="evidence" value="ECO:0007669"/>
    <property type="project" value="InterPro"/>
</dbReference>
<keyword evidence="2 4" id="KW-0802">TPR repeat</keyword>
<reference evidence="8" key="1">
    <citation type="submission" date="2020-04" db="EMBL/GenBank/DDBJ databases">
        <title>Description of Shewanella salipaludis sp. nov., isolated from a salt marsh.</title>
        <authorList>
            <person name="Park S."/>
            <person name="Yoon J.-H."/>
        </authorList>
    </citation>
    <scope>NUCLEOTIDE SEQUENCE</scope>
    <source>
        <strain evidence="8">SHSM-M6</strain>
    </source>
</reference>
<dbReference type="Proteomes" id="UP000737113">
    <property type="component" value="Unassembled WGS sequence"/>
</dbReference>
<dbReference type="PANTHER" id="PTHR45586:SF1">
    <property type="entry name" value="LIPOPOLYSACCHARIDE ASSEMBLY PROTEIN B"/>
    <property type="match status" value="1"/>
</dbReference>
<organism evidence="8 9">
    <name type="scientific">Shewanella salipaludis</name>
    <dbReference type="NCBI Taxonomy" id="2723052"/>
    <lineage>
        <taxon>Bacteria</taxon>
        <taxon>Pseudomonadati</taxon>
        <taxon>Pseudomonadota</taxon>
        <taxon>Gammaproteobacteria</taxon>
        <taxon>Alteromonadales</taxon>
        <taxon>Shewanellaceae</taxon>
        <taxon>Shewanella</taxon>
    </lineage>
</organism>
<protein>
    <submittedName>
        <fullName evidence="8">Transcriptional regulator</fullName>
    </submittedName>
</protein>
<feature type="transmembrane region" description="Helical" evidence="6">
    <location>
        <begin position="147"/>
        <end position="168"/>
    </location>
</feature>
<dbReference type="SMART" id="SM00028">
    <property type="entry name" value="TPR"/>
    <property type="match status" value="4"/>
</dbReference>
<evidence type="ECO:0000313" key="8">
    <source>
        <dbReference type="EMBL" id="NMH66636.1"/>
    </source>
</evidence>
<sequence length="578" mass="63687">MKQINYSYQFADLVLNTRLGTLVRNAEEEIKLPWLSYRLLCVLCEAAPAIVSQQQLIEAVWPDAVIGDETLKQRVKLLRKSLGDNATEPKYLEAIRGRGYRMLPQVQALERVPARGQNISPLDLVIDSHIPNLSGGAYPLNWRVTSALLLGMLLLMLSLALFSSYFAAPPKATQTTRLQSESFADELYDKGLEYYHRYRAEDNRHAIDLFHSAIEIEPQMARAYAGLADAYSQGVFQFNAPPQWQQLAIDSAYKAISLEPDLAQGYKALGLAYYNKGWLAKATSANLRALQKQPDYNEAMSNLGYIYREMGQLALSLDWTNRALEAKKDYSVSLVHKAQTLTALGDYPGARDLLDKALLLQPDSQLANEALGHWYMWQGKFSEAGTHHQTLLAVQPEQPAFVLGLAENLFYLGQLQQSRALALGLHNAGAASAVADSAVADNAIAASAATGSLNSSFNSNLNSNSVRQGALLALLTESEPSETEVQTLAKAFLNALSQGSDKPGDSWALAQIYAALGETATSRRYLIQAINQGWLAVELTLKHPSFAHMLQDPGFRRLITEMRALRQQQRTAAGLGND</sequence>
<dbReference type="GO" id="GO:0003677">
    <property type="term" value="F:DNA binding"/>
    <property type="evidence" value="ECO:0007669"/>
    <property type="project" value="UniProtKB-UniRule"/>
</dbReference>
<dbReference type="PANTHER" id="PTHR45586">
    <property type="entry name" value="TPR REPEAT-CONTAINING PROTEIN PA4667"/>
    <property type="match status" value="1"/>
</dbReference>
<dbReference type="Pfam" id="PF00486">
    <property type="entry name" value="Trans_reg_C"/>
    <property type="match status" value="1"/>
</dbReference>
<dbReference type="InterPro" id="IPR016032">
    <property type="entry name" value="Sig_transdc_resp-reg_C-effctor"/>
</dbReference>
<dbReference type="Gene3D" id="1.10.10.10">
    <property type="entry name" value="Winged helix-like DNA-binding domain superfamily/Winged helix DNA-binding domain"/>
    <property type="match status" value="1"/>
</dbReference>
<dbReference type="InterPro" id="IPR011990">
    <property type="entry name" value="TPR-like_helical_dom_sf"/>
</dbReference>
<evidence type="ECO:0000259" key="7">
    <source>
        <dbReference type="PROSITE" id="PS51755"/>
    </source>
</evidence>
<keyword evidence="9" id="KW-1185">Reference proteome</keyword>
<dbReference type="InterPro" id="IPR019734">
    <property type="entry name" value="TPR_rpt"/>
</dbReference>
<dbReference type="SMART" id="SM00862">
    <property type="entry name" value="Trans_reg_C"/>
    <property type="match status" value="1"/>
</dbReference>
<dbReference type="CDD" id="cd00383">
    <property type="entry name" value="trans_reg_C"/>
    <property type="match status" value="1"/>
</dbReference>
<dbReference type="GO" id="GO:0006355">
    <property type="term" value="P:regulation of DNA-templated transcription"/>
    <property type="evidence" value="ECO:0007669"/>
    <property type="project" value="InterPro"/>
</dbReference>
<evidence type="ECO:0000256" key="4">
    <source>
        <dbReference type="PROSITE-ProRule" id="PRU00339"/>
    </source>
</evidence>
<evidence type="ECO:0000256" key="6">
    <source>
        <dbReference type="SAM" id="Phobius"/>
    </source>
</evidence>
<dbReference type="SUPFAM" id="SSF48452">
    <property type="entry name" value="TPR-like"/>
    <property type="match status" value="1"/>
</dbReference>
<evidence type="ECO:0000313" key="9">
    <source>
        <dbReference type="Proteomes" id="UP000737113"/>
    </source>
</evidence>
<dbReference type="SUPFAM" id="SSF46894">
    <property type="entry name" value="C-terminal effector domain of the bipartite response regulators"/>
    <property type="match status" value="1"/>
</dbReference>
<feature type="domain" description="OmpR/PhoB-type" evidence="7">
    <location>
        <begin position="5"/>
        <end position="104"/>
    </location>
</feature>
<dbReference type="Gene3D" id="1.25.40.10">
    <property type="entry name" value="Tetratricopeptide repeat domain"/>
    <property type="match status" value="2"/>
</dbReference>
<dbReference type="InterPro" id="IPR051012">
    <property type="entry name" value="CellSynth/LPSAsmb/PSIAsmb"/>
</dbReference>
<evidence type="ECO:0000256" key="3">
    <source>
        <dbReference type="ARBA" id="ARBA00023125"/>
    </source>
</evidence>
<keyword evidence="6" id="KW-0812">Transmembrane</keyword>
<gene>
    <name evidence="8" type="ORF">HC757_15885</name>
</gene>
<dbReference type="PROSITE" id="PS51755">
    <property type="entry name" value="OMPR_PHOB"/>
    <property type="match status" value="1"/>
</dbReference>
<proteinExistence type="predicted"/>
<dbReference type="InterPro" id="IPR001867">
    <property type="entry name" value="OmpR/PhoB-type_DNA-bd"/>
</dbReference>
<dbReference type="PROSITE" id="PS50005">
    <property type="entry name" value="TPR"/>
    <property type="match status" value="2"/>
</dbReference>
<comment type="caution">
    <text evidence="8">The sequence shown here is derived from an EMBL/GenBank/DDBJ whole genome shotgun (WGS) entry which is preliminary data.</text>
</comment>
<feature type="repeat" description="TPR" evidence="4">
    <location>
        <begin position="263"/>
        <end position="296"/>
    </location>
</feature>
<evidence type="ECO:0000256" key="2">
    <source>
        <dbReference type="ARBA" id="ARBA00022803"/>
    </source>
</evidence>
<evidence type="ECO:0000256" key="5">
    <source>
        <dbReference type="PROSITE-ProRule" id="PRU01091"/>
    </source>
</evidence>
<dbReference type="Pfam" id="PF13181">
    <property type="entry name" value="TPR_8"/>
    <property type="match status" value="1"/>
</dbReference>
<keyword evidence="6" id="KW-0472">Membrane</keyword>
<keyword evidence="6" id="KW-1133">Transmembrane helix</keyword>
<keyword evidence="3 5" id="KW-0238">DNA-binding</keyword>
<feature type="repeat" description="TPR" evidence="4">
    <location>
        <begin position="297"/>
        <end position="330"/>
    </location>
</feature>
<dbReference type="AlphaFoldDB" id="A0A972JNY7"/>